<feature type="compositionally biased region" description="Basic and acidic residues" evidence="1">
    <location>
        <begin position="44"/>
        <end position="54"/>
    </location>
</feature>
<proteinExistence type="predicted"/>
<reference evidence="2 3" key="1">
    <citation type="submission" date="2018-06" db="EMBL/GenBank/DDBJ databases">
        <title>A transcriptomic atlas of mushroom development highlights an independent origin of complex multicellularity.</title>
        <authorList>
            <consortium name="DOE Joint Genome Institute"/>
            <person name="Krizsan K."/>
            <person name="Almasi E."/>
            <person name="Merenyi Z."/>
            <person name="Sahu N."/>
            <person name="Viragh M."/>
            <person name="Koszo T."/>
            <person name="Mondo S."/>
            <person name="Kiss B."/>
            <person name="Balint B."/>
            <person name="Kues U."/>
            <person name="Barry K."/>
            <person name="Hegedus J.C."/>
            <person name="Henrissat B."/>
            <person name="Johnson J."/>
            <person name="Lipzen A."/>
            <person name="Ohm R."/>
            <person name="Nagy I."/>
            <person name="Pangilinan J."/>
            <person name="Yan J."/>
            <person name="Xiong Y."/>
            <person name="Grigoriev I.V."/>
            <person name="Hibbett D.S."/>
            <person name="Nagy L.G."/>
        </authorList>
    </citation>
    <scope>NUCLEOTIDE SEQUENCE [LARGE SCALE GENOMIC DNA]</scope>
    <source>
        <strain evidence="2 3">SZMC22713</strain>
    </source>
</reference>
<organism evidence="2 3">
    <name type="scientific">Rickenella mellea</name>
    <dbReference type="NCBI Taxonomy" id="50990"/>
    <lineage>
        <taxon>Eukaryota</taxon>
        <taxon>Fungi</taxon>
        <taxon>Dikarya</taxon>
        <taxon>Basidiomycota</taxon>
        <taxon>Agaricomycotina</taxon>
        <taxon>Agaricomycetes</taxon>
        <taxon>Hymenochaetales</taxon>
        <taxon>Rickenellaceae</taxon>
        <taxon>Rickenella</taxon>
    </lineage>
</organism>
<dbReference type="VEuPathDB" id="FungiDB:BD410DRAFT_846507"/>
<evidence type="ECO:0000313" key="2">
    <source>
        <dbReference type="EMBL" id="TDL13922.1"/>
    </source>
</evidence>
<feature type="region of interest" description="Disordered" evidence="1">
    <location>
        <begin position="29"/>
        <end position="54"/>
    </location>
</feature>
<dbReference type="Proteomes" id="UP000294933">
    <property type="component" value="Unassembled WGS sequence"/>
</dbReference>
<gene>
    <name evidence="2" type="ORF">BD410DRAFT_846507</name>
</gene>
<feature type="non-terminal residue" evidence="2">
    <location>
        <position position="140"/>
    </location>
</feature>
<dbReference type="AlphaFoldDB" id="A0A4Y7PGE0"/>
<name>A0A4Y7PGE0_9AGAM</name>
<evidence type="ECO:0000256" key="1">
    <source>
        <dbReference type="SAM" id="MobiDB-lite"/>
    </source>
</evidence>
<evidence type="ECO:0000313" key="3">
    <source>
        <dbReference type="Proteomes" id="UP000294933"/>
    </source>
</evidence>
<accession>A0A4Y7PGE0</accession>
<dbReference type="EMBL" id="ML170431">
    <property type="protein sequence ID" value="TDL13922.1"/>
    <property type="molecule type" value="Genomic_DNA"/>
</dbReference>
<protein>
    <submittedName>
        <fullName evidence="2">Uncharacterized protein</fullName>
    </submittedName>
</protein>
<sequence length="140" mass="15715">MKLYSTIDNTIDFYKTAFPDVDAKKNAAKKLKKKEKAGDDDDAEKEKTDPRDLTWEGKTYRSGLHVRKINATNATLLHEPPLRTLIHFLLSGIDKEASQYILSRMLQVGDRVEIIGGESLGSRGYITSRNGPMITVEMGD</sequence>
<keyword evidence="3" id="KW-1185">Reference proteome</keyword>